<keyword evidence="2" id="KW-0547">Nucleotide-binding</keyword>
<name>A0A2T4UI56_9ACTN</name>
<feature type="binding site" evidence="2">
    <location>
        <position position="283"/>
    </location>
    <ligand>
        <name>Zn(2+)</name>
        <dbReference type="ChEBI" id="CHEBI:29105"/>
    </ligand>
</feature>
<evidence type="ECO:0000313" key="6">
    <source>
        <dbReference type="Proteomes" id="UP000240739"/>
    </source>
</evidence>
<comment type="function">
    <text evidence="2">One of several proteins that assist in the late maturation steps of the functional core of the 30S ribosomal subunit. Helps release RbfA from mature subunits. May play a role in the assembly of ribosomal proteins into the subunit. Circularly permuted GTPase that catalyzes slow GTP hydrolysis, GTPase activity is stimulated by the 30S ribosomal subunit.</text>
</comment>
<evidence type="ECO:0000256" key="3">
    <source>
        <dbReference type="SAM" id="MobiDB-lite"/>
    </source>
</evidence>
<keyword evidence="2" id="KW-0694">RNA-binding</keyword>
<dbReference type="AlphaFoldDB" id="A0A2T4UI56"/>
<dbReference type="InterPro" id="IPR004881">
    <property type="entry name" value="Ribosome_biogen_GTPase_RsgA"/>
</dbReference>
<proteinExistence type="inferred from homology"/>
<dbReference type="GO" id="GO:0005737">
    <property type="term" value="C:cytoplasm"/>
    <property type="evidence" value="ECO:0007669"/>
    <property type="project" value="UniProtKB-SubCell"/>
</dbReference>
<gene>
    <name evidence="2 5" type="primary">rsgA</name>
    <name evidence="5" type="ORF">C7Y72_04190</name>
</gene>
<dbReference type="RefSeq" id="WP_107567344.1">
    <property type="nucleotide sequence ID" value="NZ_PYYB01000001.1"/>
</dbReference>
<dbReference type="SUPFAM" id="SSF52540">
    <property type="entry name" value="P-loop containing nucleoside triphosphate hydrolases"/>
    <property type="match status" value="1"/>
</dbReference>
<dbReference type="EC" id="3.6.1.-" evidence="2"/>
<dbReference type="Gene3D" id="1.10.40.50">
    <property type="entry name" value="Probable gtpase engc, domain 3"/>
    <property type="match status" value="1"/>
</dbReference>
<feature type="domain" description="EngC GTPase" evidence="4">
    <location>
        <begin position="101"/>
        <end position="248"/>
    </location>
</feature>
<dbReference type="PANTHER" id="PTHR32120:SF10">
    <property type="entry name" value="SMALL RIBOSOMAL SUBUNIT BIOGENESIS GTPASE RSGA"/>
    <property type="match status" value="1"/>
</dbReference>
<dbReference type="Proteomes" id="UP000240739">
    <property type="component" value="Unassembled WGS sequence"/>
</dbReference>
<feature type="binding site" evidence="2">
    <location>
        <begin position="192"/>
        <end position="200"/>
    </location>
    <ligand>
        <name>GTP</name>
        <dbReference type="ChEBI" id="CHEBI:37565"/>
    </ligand>
</feature>
<evidence type="ECO:0000259" key="4">
    <source>
        <dbReference type="PROSITE" id="PS50936"/>
    </source>
</evidence>
<feature type="compositionally biased region" description="Low complexity" evidence="3">
    <location>
        <begin position="332"/>
        <end position="342"/>
    </location>
</feature>
<dbReference type="HAMAP" id="MF_01820">
    <property type="entry name" value="GTPase_RsgA"/>
    <property type="match status" value="1"/>
</dbReference>
<evidence type="ECO:0000256" key="1">
    <source>
        <dbReference type="ARBA" id="ARBA00022517"/>
    </source>
</evidence>
<comment type="subunit">
    <text evidence="2">Monomer. Associates with 30S ribosomal subunit, binds 16S rRNA.</text>
</comment>
<feature type="binding site" evidence="2">
    <location>
        <position position="275"/>
    </location>
    <ligand>
        <name>Zn(2+)</name>
        <dbReference type="ChEBI" id="CHEBI:29105"/>
    </ligand>
</feature>
<feature type="binding site" evidence="2">
    <location>
        <begin position="140"/>
        <end position="143"/>
    </location>
    <ligand>
        <name>GTP</name>
        <dbReference type="ChEBI" id="CHEBI:37565"/>
    </ligand>
</feature>
<keyword evidence="2" id="KW-0479">Metal-binding</keyword>
<dbReference type="GO" id="GO:0019843">
    <property type="term" value="F:rRNA binding"/>
    <property type="evidence" value="ECO:0007669"/>
    <property type="project" value="UniProtKB-KW"/>
</dbReference>
<feature type="region of interest" description="Disordered" evidence="3">
    <location>
        <begin position="315"/>
        <end position="342"/>
    </location>
</feature>
<dbReference type="Gene3D" id="3.40.50.300">
    <property type="entry name" value="P-loop containing nucleotide triphosphate hydrolases"/>
    <property type="match status" value="1"/>
</dbReference>
<feature type="binding site" evidence="2">
    <location>
        <position position="277"/>
    </location>
    <ligand>
        <name>Zn(2+)</name>
        <dbReference type="ChEBI" id="CHEBI:29105"/>
    </ligand>
</feature>
<dbReference type="PANTHER" id="PTHR32120">
    <property type="entry name" value="SMALL RIBOSOMAL SUBUNIT BIOGENESIS GTPASE RSGA"/>
    <property type="match status" value="1"/>
</dbReference>
<keyword evidence="2" id="KW-0699">rRNA-binding</keyword>
<dbReference type="EMBL" id="PYYB01000001">
    <property type="protein sequence ID" value="PTL58907.1"/>
    <property type="molecule type" value="Genomic_DNA"/>
</dbReference>
<comment type="subcellular location">
    <subcellularLocation>
        <location evidence="2">Cytoplasm</location>
    </subcellularLocation>
</comment>
<dbReference type="NCBIfam" id="TIGR00157">
    <property type="entry name" value="ribosome small subunit-dependent GTPase A"/>
    <property type="match status" value="1"/>
</dbReference>
<dbReference type="CDD" id="cd01854">
    <property type="entry name" value="YjeQ_EngC"/>
    <property type="match status" value="1"/>
</dbReference>
<protein>
    <recommendedName>
        <fullName evidence="2">Small ribosomal subunit biogenesis GTPase RsgA</fullName>
        <ecNumber evidence="2">3.6.1.-</ecNumber>
    </recommendedName>
</protein>
<dbReference type="GO" id="GO:0003924">
    <property type="term" value="F:GTPase activity"/>
    <property type="evidence" value="ECO:0007669"/>
    <property type="project" value="UniProtKB-UniRule"/>
</dbReference>
<dbReference type="Pfam" id="PF03193">
    <property type="entry name" value="RsgA_GTPase"/>
    <property type="match status" value="1"/>
</dbReference>
<dbReference type="InterPro" id="IPR010914">
    <property type="entry name" value="RsgA_GTPase_dom"/>
</dbReference>
<keyword evidence="1 2" id="KW-0690">Ribosome biogenesis</keyword>
<evidence type="ECO:0000313" key="5">
    <source>
        <dbReference type="EMBL" id="PTL58907.1"/>
    </source>
</evidence>
<comment type="caution">
    <text evidence="5">The sequence shown here is derived from an EMBL/GenBank/DDBJ whole genome shotgun (WGS) entry which is preliminary data.</text>
</comment>
<dbReference type="InterPro" id="IPR027417">
    <property type="entry name" value="P-loop_NTPase"/>
</dbReference>
<accession>A0A2T4UI56</accession>
<reference evidence="5 6" key="1">
    <citation type="submission" date="2018-03" db="EMBL/GenBank/DDBJ databases">
        <title>Aquarubrobacter algicola gen. nov., sp. nov., a novel actinobacterium isolated from shallow eutrophic lake during the end of cyanobacterial harmful algal blooms.</title>
        <authorList>
            <person name="Chun S.J."/>
        </authorList>
    </citation>
    <scope>NUCLEOTIDE SEQUENCE [LARGE SCALE GENOMIC DNA]</scope>
    <source>
        <strain evidence="5 6">Seoho-28</strain>
    </source>
</reference>
<evidence type="ECO:0000256" key="2">
    <source>
        <dbReference type="HAMAP-Rule" id="MF_01820"/>
    </source>
</evidence>
<dbReference type="GO" id="GO:0046872">
    <property type="term" value="F:metal ion binding"/>
    <property type="evidence" value="ECO:0007669"/>
    <property type="project" value="UniProtKB-KW"/>
</dbReference>
<dbReference type="OrthoDB" id="9809485at2"/>
<feature type="binding site" evidence="2">
    <location>
        <position position="270"/>
    </location>
    <ligand>
        <name>Zn(2+)</name>
        <dbReference type="ChEBI" id="CHEBI:29105"/>
    </ligand>
</feature>
<dbReference type="PROSITE" id="PS50936">
    <property type="entry name" value="ENGC_GTPASE"/>
    <property type="match status" value="1"/>
</dbReference>
<keyword evidence="2" id="KW-0378">Hydrolase</keyword>
<dbReference type="GO" id="GO:0005525">
    <property type="term" value="F:GTP binding"/>
    <property type="evidence" value="ECO:0007669"/>
    <property type="project" value="UniProtKB-UniRule"/>
</dbReference>
<organism evidence="5 6">
    <name type="scientific">Paraconexibacter algicola</name>
    <dbReference type="NCBI Taxonomy" id="2133960"/>
    <lineage>
        <taxon>Bacteria</taxon>
        <taxon>Bacillati</taxon>
        <taxon>Actinomycetota</taxon>
        <taxon>Thermoleophilia</taxon>
        <taxon>Solirubrobacterales</taxon>
        <taxon>Paraconexibacteraceae</taxon>
        <taxon>Paraconexibacter</taxon>
    </lineage>
</organism>
<keyword evidence="2" id="KW-0963">Cytoplasm</keyword>
<comment type="cofactor">
    <cofactor evidence="2">
        <name>Zn(2+)</name>
        <dbReference type="ChEBI" id="CHEBI:29105"/>
    </cofactor>
    <text evidence="2">Binds 1 zinc ion per subunit.</text>
</comment>
<comment type="similarity">
    <text evidence="2">Belongs to the TRAFAC class YlqF/YawG GTPase family. RsgA subfamily.</text>
</comment>
<keyword evidence="6" id="KW-1185">Reference proteome</keyword>
<keyword evidence="2" id="KW-0342">GTP-binding</keyword>
<sequence length="342" mass="35271">MTALGLRPRTARALQKLELGGTAKAARVVSVDRGRLLMVDDGTGPIPAVVSGTVRHRGREATAFPVTGDWVALDGDRVLAVLPRVGLLQRPTPTGPEPLVAHVDLVLVAHALAEDRAVDRLPRFTALAAAAGVPVVVLLTKADLLDDVEAEKAQLSFELGGAKVLAVSSATGLGLDAVRALIPIGTTAAVLGASGAGKSTLANALLGEDRQKTGAVREDDGRGRHITVRRDLLALPDGGLLIDTPGLRTVGVRGDVRAAFQDIAALAGECRFADCAHEQEPGCAVQEAIGDGRLAASRFATFLSLDAEAASVAARETAGRRKAGSGRRPRDGAPAGGWRHAD</sequence>
<keyword evidence="2" id="KW-0862">Zinc</keyword>
<dbReference type="GO" id="GO:0042274">
    <property type="term" value="P:ribosomal small subunit biogenesis"/>
    <property type="evidence" value="ECO:0007669"/>
    <property type="project" value="UniProtKB-UniRule"/>
</dbReference>